<dbReference type="STRING" id="1043002.A0A074YQR4"/>
<dbReference type="Pfam" id="PF06544">
    <property type="entry name" value="Prp3_C"/>
    <property type="match status" value="1"/>
</dbReference>
<protein>
    <recommendedName>
        <fullName evidence="1">Small nuclear ribonucleoprotein Prp3 C-terminal domain-containing protein</fullName>
    </recommendedName>
</protein>
<dbReference type="CDD" id="cd24163">
    <property type="entry name" value="RWDD2_C"/>
    <property type="match status" value="1"/>
</dbReference>
<organism evidence="2 3">
    <name type="scientific">Aureobasidium pullulans EXF-150</name>
    <dbReference type="NCBI Taxonomy" id="1043002"/>
    <lineage>
        <taxon>Eukaryota</taxon>
        <taxon>Fungi</taxon>
        <taxon>Dikarya</taxon>
        <taxon>Ascomycota</taxon>
        <taxon>Pezizomycotina</taxon>
        <taxon>Dothideomycetes</taxon>
        <taxon>Dothideomycetidae</taxon>
        <taxon>Dothideales</taxon>
        <taxon>Saccotheciaceae</taxon>
        <taxon>Aureobasidium</taxon>
    </lineage>
</organism>
<evidence type="ECO:0000259" key="1">
    <source>
        <dbReference type="Pfam" id="PF06544"/>
    </source>
</evidence>
<dbReference type="Proteomes" id="UP000030706">
    <property type="component" value="Unassembled WGS sequence"/>
</dbReference>
<name>A0A074YQR4_AURPU</name>
<proteinExistence type="predicted"/>
<gene>
    <name evidence="2" type="ORF">M438DRAFT_1969</name>
</gene>
<reference evidence="2 3" key="1">
    <citation type="journal article" date="2014" name="BMC Genomics">
        <title>Genome sequencing of four Aureobasidium pullulans varieties: biotechnological potential, stress tolerance, and description of new species.</title>
        <authorList>
            <person name="Gostin Ar C."/>
            <person name="Ohm R.A."/>
            <person name="Kogej T."/>
            <person name="Sonjak S."/>
            <person name="Turk M."/>
            <person name="Zajc J."/>
            <person name="Zalar P."/>
            <person name="Grube M."/>
            <person name="Sun H."/>
            <person name="Han J."/>
            <person name="Sharma A."/>
            <person name="Chiniquy J."/>
            <person name="Ngan C.Y."/>
            <person name="Lipzen A."/>
            <person name="Barry K."/>
            <person name="Grigoriev I.V."/>
            <person name="Gunde-Cimerman N."/>
        </authorList>
    </citation>
    <scope>NUCLEOTIDE SEQUENCE [LARGE SCALE GENOMIC DNA]</scope>
    <source>
        <strain evidence="2 3">EXF-150</strain>
    </source>
</reference>
<dbReference type="InterPro" id="IPR010541">
    <property type="entry name" value="Prp3_C"/>
</dbReference>
<dbReference type="PANTHER" id="PTHR15955:SF10">
    <property type="entry name" value="DUF1115 DOMAIN PROTEIN (AFU_ORTHOLOGUE AFUA_5G14750)"/>
    <property type="match status" value="1"/>
</dbReference>
<dbReference type="Gene3D" id="3.10.110.10">
    <property type="entry name" value="Ubiquitin Conjugating Enzyme"/>
    <property type="match status" value="1"/>
</dbReference>
<dbReference type="InterPro" id="IPR017359">
    <property type="entry name" value="Phi-like"/>
</dbReference>
<dbReference type="AlphaFoldDB" id="A0A074YQR4"/>
<dbReference type="HOGENOM" id="CLU_064566_0_0_1"/>
<accession>A0A074YQR4</accession>
<evidence type="ECO:0000313" key="2">
    <source>
        <dbReference type="EMBL" id="KEQ89161.1"/>
    </source>
</evidence>
<evidence type="ECO:0000313" key="3">
    <source>
        <dbReference type="Proteomes" id="UP000030706"/>
    </source>
</evidence>
<dbReference type="InterPro" id="IPR059181">
    <property type="entry name" value="RWDD2A-B_C"/>
</dbReference>
<sequence length="290" mass="31895">MTSSHPLPPDLLESQISTVDLLLAMFPEANESEISPSDLALITSIREEGAESITSTPSEINLAVHVTLDATHSIQVNITAPLRSTQPSPPEPPEPTFSLRQPTWLDKASLSDLTSSLPTDIFSALDYLRDSGPTIIPLTTPSTTSKTETSSAPLVRVWFYFPSLSTREKRNHMVSWAPSHHLTGFVLAGKPGLLCLEGTPSNIDAYMNEIKTVSWGDIPSHQKKVSERYREVGEEGGNGVERKFERMEEITDTVGEKHGARQNRGDMAAIENWLKEKGLGEMFESVILQS</sequence>
<dbReference type="RefSeq" id="XP_029765348.1">
    <property type="nucleotide sequence ID" value="XM_029899310.1"/>
</dbReference>
<keyword evidence="3" id="KW-1185">Reference proteome</keyword>
<dbReference type="PIRSF" id="PIRSF038021">
    <property type="entry name" value="UCP038021_RWDD2"/>
    <property type="match status" value="1"/>
</dbReference>
<dbReference type="GeneID" id="40741616"/>
<dbReference type="OrthoDB" id="432412at2759"/>
<dbReference type="SUPFAM" id="SSF54495">
    <property type="entry name" value="UBC-like"/>
    <property type="match status" value="1"/>
</dbReference>
<dbReference type="InterPro" id="IPR016135">
    <property type="entry name" value="UBQ-conjugating_enzyme/RWD"/>
</dbReference>
<dbReference type="EMBL" id="KL584974">
    <property type="protein sequence ID" value="KEQ89161.1"/>
    <property type="molecule type" value="Genomic_DNA"/>
</dbReference>
<dbReference type="PANTHER" id="PTHR15955">
    <property type="entry name" value="RWD DOMAIN CONTAINING PROTEIN 2"/>
    <property type="match status" value="1"/>
</dbReference>
<feature type="domain" description="Small nuclear ribonucleoprotein Prp3 C-terminal" evidence="1">
    <location>
        <begin position="158"/>
        <end position="284"/>
    </location>
</feature>